<evidence type="ECO:0000256" key="7">
    <source>
        <dbReference type="RuleBase" id="RU000304"/>
    </source>
</evidence>
<evidence type="ECO:0000313" key="11">
    <source>
        <dbReference type="Proteomes" id="UP001438707"/>
    </source>
</evidence>
<dbReference type="InterPro" id="IPR000719">
    <property type="entry name" value="Prot_kinase_dom"/>
</dbReference>
<dbReference type="PROSITE" id="PS50011">
    <property type="entry name" value="PROTEIN_KINASE_DOM"/>
    <property type="match status" value="1"/>
</dbReference>
<dbReference type="PROSITE" id="PS00108">
    <property type="entry name" value="PROTEIN_KINASE_ST"/>
    <property type="match status" value="1"/>
</dbReference>
<dbReference type="GO" id="GO:0005634">
    <property type="term" value="C:nucleus"/>
    <property type="evidence" value="ECO:0007669"/>
    <property type="project" value="TreeGrafter"/>
</dbReference>
<dbReference type="GO" id="GO:0004713">
    <property type="term" value="F:protein tyrosine kinase activity"/>
    <property type="evidence" value="ECO:0007669"/>
    <property type="project" value="TreeGrafter"/>
</dbReference>
<feature type="domain" description="Protein kinase" evidence="9">
    <location>
        <begin position="212"/>
        <end position="464"/>
    </location>
</feature>
<organism evidence="10 11">
    <name type="scientific">Apatococcus lobatus</name>
    <dbReference type="NCBI Taxonomy" id="904363"/>
    <lineage>
        <taxon>Eukaryota</taxon>
        <taxon>Viridiplantae</taxon>
        <taxon>Chlorophyta</taxon>
        <taxon>core chlorophytes</taxon>
        <taxon>Trebouxiophyceae</taxon>
        <taxon>Chlorellales</taxon>
        <taxon>Chlorellaceae</taxon>
        <taxon>Apatococcus</taxon>
    </lineage>
</organism>
<reference evidence="10 11" key="1">
    <citation type="journal article" date="2024" name="Nat. Commun.">
        <title>Phylogenomics reveals the evolutionary origins of lichenization in chlorophyte algae.</title>
        <authorList>
            <person name="Puginier C."/>
            <person name="Libourel C."/>
            <person name="Otte J."/>
            <person name="Skaloud P."/>
            <person name="Haon M."/>
            <person name="Grisel S."/>
            <person name="Petersen M."/>
            <person name="Berrin J.G."/>
            <person name="Delaux P.M."/>
            <person name="Dal Grande F."/>
            <person name="Keller J."/>
        </authorList>
    </citation>
    <scope>NUCLEOTIDE SEQUENCE [LARGE SCALE GENOMIC DNA]</scope>
    <source>
        <strain evidence="10 11">SAG 2145</strain>
    </source>
</reference>
<evidence type="ECO:0000256" key="3">
    <source>
        <dbReference type="ARBA" id="ARBA00022777"/>
    </source>
</evidence>
<keyword evidence="7" id="KW-0723">Serine/threonine-protein kinase</keyword>
<keyword evidence="2 6" id="KW-0547">Nucleotide-binding</keyword>
<dbReference type="AlphaFoldDB" id="A0AAW1S7B1"/>
<dbReference type="Pfam" id="PF00069">
    <property type="entry name" value="Pkinase"/>
    <property type="match status" value="1"/>
</dbReference>
<feature type="compositionally biased region" description="Polar residues" evidence="8">
    <location>
        <begin position="131"/>
        <end position="149"/>
    </location>
</feature>
<dbReference type="SMART" id="SM00220">
    <property type="entry name" value="S_TKc"/>
    <property type="match status" value="1"/>
</dbReference>
<dbReference type="PANTHER" id="PTHR11042:SF185">
    <property type="entry name" value="WEE1-LIKE PROTEIN KINASE"/>
    <property type="match status" value="1"/>
</dbReference>
<feature type="compositionally biased region" description="Low complexity" evidence="8">
    <location>
        <begin position="21"/>
        <end position="35"/>
    </location>
</feature>
<gene>
    <name evidence="10" type="ORF">WJX74_010105</name>
</gene>
<feature type="region of interest" description="Disordered" evidence="8">
    <location>
        <begin position="15"/>
        <end position="39"/>
    </location>
</feature>
<dbReference type="PANTHER" id="PTHR11042">
    <property type="entry name" value="EUKARYOTIC TRANSLATION INITIATION FACTOR 2-ALPHA KINASE EIF2-ALPHA KINASE -RELATED"/>
    <property type="match status" value="1"/>
</dbReference>
<keyword evidence="3" id="KW-0418">Kinase</keyword>
<sequence>MAAVDAMDVGSGLERRLQFASQSQSQTTSPPTMSQNLANAFRGCQIQSQSQTFPGFELSQQAPSSQARPHSVQLQSQFMADGASQDVLSTPDFITPVDQQYGGSDEAHVHMRSPAQLSPTRAKRHRPNPEFCSSSLLSQEPSTNPTNRSGFAGSQREFAEPAPRKLVKRRNQSPPCLRNVFLDGGLAEDEAHLHAVKLPKHPPPQSRYRADFKEISILGQGNFSKVFRVRGRRDGCEYAIKRSLREIGSDACYMQWMKEVQALAVCCHPHIVRYFSNWMEQHNNGEHLFIQLECCDISLGSKLTLGDSFREGDLLKILRQIGSALQHLHQHGMAHLDVKPDNIYTEANSESVKLGDFGLATPLNHHDFAVEFSEGDSRYLPQELLNDKLDHLDKADMFALGISIYELASGTALPSGGSHYQDIRQGKFLLPTFSAPFQKVLKALMSPDPLERPSAAKLLSMSILNQHKPAANKENSSASSYGLLNLQAIQRT</sequence>
<dbReference type="PROSITE" id="PS00107">
    <property type="entry name" value="PROTEIN_KINASE_ATP"/>
    <property type="match status" value="1"/>
</dbReference>
<accession>A0AAW1S7B1</accession>
<evidence type="ECO:0000259" key="9">
    <source>
        <dbReference type="PROSITE" id="PS50011"/>
    </source>
</evidence>
<protein>
    <recommendedName>
        <fullName evidence="9">Protein kinase domain-containing protein</fullName>
    </recommendedName>
</protein>
<dbReference type="Proteomes" id="UP001438707">
    <property type="component" value="Unassembled WGS sequence"/>
</dbReference>
<keyword evidence="4 6" id="KW-0067">ATP-binding</keyword>
<dbReference type="GO" id="GO:0004674">
    <property type="term" value="F:protein serine/threonine kinase activity"/>
    <property type="evidence" value="ECO:0007669"/>
    <property type="project" value="UniProtKB-KW"/>
</dbReference>
<proteinExistence type="inferred from homology"/>
<comment type="similarity">
    <text evidence="5">Belongs to the protein kinase superfamily. Ser/Thr protein kinase family. GCN2 subfamily.</text>
</comment>
<evidence type="ECO:0000256" key="8">
    <source>
        <dbReference type="SAM" id="MobiDB-lite"/>
    </source>
</evidence>
<dbReference type="GO" id="GO:0005524">
    <property type="term" value="F:ATP binding"/>
    <property type="evidence" value="ECO:0007669"/>
    <property type="project" value="UniProtKB-UniRule"/>
</dbReference>
<name>A0AAW1S7B1_9CHLO</name>
<feature type="region of interest" description="Disordered" evidence="8">
    <location>
        <begin position="113"/>
        <end position="171"/>
    </location>
</feature>
<dbReference type="Gene3D" id="1.10.510.10">
    <property type="entry name" value="Transferase(Phosphotransferase) domain 1"/>
    <property type="match status" value="1"/>
</dbReference>
<keyword evidence="1" id="KW-0808">Transferase</keyword>
<keyword evidence="11" id="KW-1185">Reference proteome</keyword>
<evidence type="ECO:0000313" key="10">
    <source>
        <dbReference type="EMBL" id="KAK9841685.1"/>
    </source>
</evidence>
<dbReference type="GO" id="GO:0005737">
    <property type="term" value="C:cytoplasm"/>
    <property type="evidence" value="ECO:0007669"/>
    <property type="project" value="TreeGrafter"/>
</dbReference>
<evidence type="ECO:0000256" key="1">
    <source>
        <dbReference type="ARBA" id="ARBA00022679"/>
    </source>
</evidence>
<evidence type="ECO:0000256" key="5">
    <source>
        <dbReference type="ARBA" id="ARBA00037982"/>
    </source>
</evidence>
<feature type="binding site" evidence="6">
    <location>
        <position position="241"/>
    </location>
    <ligand>
        <name>ATP</name>
        <dbReference type="ChEBI" id="CHEBI:30616"/>
    </ligand>
</feature>
<comment type="caution">
    <text evidence="10">The sequence shown here is derived from an EMBL/GenBank/DDBJ whole genome shotgun (WGS) entry which is preliminary data.</text>
</comment>
<evidence type="ECO:0000256" key="6">
    <source>
        <dbReference type="PROSITE-ProRule" id="PRU10141"/>
    </source>
</evidence>
<dbReference type="InterPro" id="IPR011009">
    <property type="entry name" value="Kinase-like_dom_sf"/>
</dbReference>
<evidence type="ECO:0000256" key="2">
    <source>
        <dbReference type="ARBA" id="ARBA00022741"/>
    </source>
</evidence>
<dbReference type="InterPro" id="IPR050339">
    <property type="entry name" value="CC_SR_Kinase"/>
</dbReference>
<evidence type="ECO:0000256" key="4">
    <source>
        <dbReference type="ARBA" id="ARBA00022840"/>
    </source>
</evidence>
<dbReference type="Gene3D" id="3.30.200.20">
    <property type="entry name" value="Phosphorylase Kinase, domain 1"/>
    <property type="match status" value="1"/>
</dbReference>
<dbReference type="EMBL" id="JALJOS010000003">
    <property type="protein sequence ID" value="KAK9841685.1"/>
    <property type="molecule type" value="Genomic_DNA"/>
</dbReference>
<dbReference type="InterPro" id="IPR017441">
    <property type="entry name" value="Protein_kinase_ATP_BS"/>
</dbReference>
<dbReference type="InterPro" id="IPR008271">
    <property type="entry name" value="Ser/Thr_kinase_AS"/>
</dbReference>
<dbReference type="SUPFAM" id="SSF56112">
    <property type="entry name" value="Protein kinase-like (PK-like)"/>
    <property type="match status" value="1"/>
</dbReference>